<evidence type="ECO:0008006" key="3">
    <source>
        <dbReference type="Google" id="ProtNLM"/>
    </source>
</evidence>
<evidence type="ECO:0000313" key="2">
    <source>
        <dbReference type="Proteomes" id="UP000179807"/>
    </source>
</evidence>
<keyword evidence="2" id="KW-1185">Reference proteome</keyword>
<dbReference type="AlphaFoldDB" id="A0A1J4JJY0"/>
<evidence type="ECO:0000313" key="1">
    <source>
        <dbReference type="EMBL" id="OHS98671.1"/>
    </source>
</evidence>
<dbReference type="Proteomes" id="UP000179807">
    <property type="component" value="Unassembled WGS sequence"/>
</dbReference>
<comment type="caution">
    <text evidence="1">The sequence shown here is derived from an EMBL/GenBank/DDBJ whole genome shotgun (WGS) entry which is preliminary data.</text>
</comment>
<reference evidence="1" key="1">
    <citation type="submission" date="2016-10" db="EMBL/GenBank/DDBJ databases">
        <authorList>
            <person name="Benchimol M."/>
            <person name="Almeida L.G."/>
            <person name="Vasconcelos A.T."/>
            <person name="Perreira-Neves A."/>
            <person name="Rosa I.A."/>
            <person name="Tasca T."/>
            <person name="Bogo M.R."/>
            <person name="de Souza W."/>
        </authorList>
    </citation>
    <scope>NUCLEOTIDE SEQUENCE [LARGE SCALE GENOMIC DNA]</scope>
    <source>
        <strain evidence="1">K</strain>
    </source>
</reference>
<protein>
    <recommendedName>
        <fullName evidence="3">Ubiquitin-like domain-containing protein</fullName>
    </recommendedName>
</protein>
<proteinExistence type="predicted"/>
<sequence length="201" mass="22668">MEERRVEINICSPHQPVRAISAKLSGYVSALQVLFPSQKKVFIFNGSFLDENSTFAETGLVDGDSIIALGSKDEKYQWLNLTKDRDEFSDMVRTMLDPRTANEAARIRDLHMMRIEGKPRVFSKLSKIDYSKSWGDRKSQYGNCSQYNFGGFNTSNTDSSYDDGYNYNNSGLDINGNINVSINNEYAMADAPSTEALPVLW</sequence>
<dbReference type="VEuPathDB" id="TrichDB:TRFO_34849"/>
<dbReference type="GeneID" id="94844615"/>
<accession>A0A1J4JJY0</accession>
<dbReference type="RefSeq" id="XP_068351808.1">
    <property type="nucleotide sequence ID" value="XM_068509911.1"/>
</dbReference>
<name>A0A1J4JJY0_9EUKA</name>
<organism evidence="1 2">
    <name type="scientific">Tritrichomonas foetus</name>
    <dbReference type="NCBI Taxonomy" id="1144522"/>
    <lineage>
        <taxon>Eukaryota</taxon>
        <taxon>Metamonada</taxon>
        <taxon>Parabasalia</taxon>
        <taxon>Tritrichomonadida</taxon>
        <taxon>Tritrichomonadidae</taxon>
        <taxon>Tritrichomonas</taxon>
    </lineage>
</organism>
<dbReference type="EMBL" id="MLAK01001040">
    <property type="protein sequence ID" value="OHS98671.1"/>
    <property type="molecule type" value="Genomic_DNA"/>
</dbReference>
<gene>
    <name evidence="1" type="ORF">TRFO_34849</name>
</gene>